<proteinExistence type="predicted"/>
<keyword evidence="4" id="KW-1185">Reference proteome</keyword>
<evidence type="ECO:0000313" key="4">
    <source>
        <dbReference type="Proteomes" id="UP000661918"/>
    </source>
</evidence>
<evidence type="ECO:0000313" key="3">
    <source>
        <dbReference type="EMBL" id="GGM18546.1"/>
    </source>
</evidence>
<keyword evidence="1" id="KW-0808">Transferase</keyword>
<comment type="caution">
    <text evidence="3">The sequence shown here is derived from an EMBL/GenBank/DDBJ whole genome shotgun (WGS) entry which is preliminary data.</text>
</comment>
<dbReference type="Proteomes" id="UP000661918">
    <property type="component" value="Unassembled WGS sequence"/>
</dbReference>
<dbReference type="Gene3D" id="3.40.50.11090">
    <property type="match status" value="1"/>
</dbReference>
<dbReference type="PANTHER" id="PTHR46401:SF2">
    <property type="entry name" value="GLYCOSYLTRANSFERASE WBBK-RELATED"/>
    <property type="match status" value="1"/>
</dbReference>
<dbReference type="RefSeq" id="WP_188905008.1">
    <property type="nucleotide sequence ID" value="NZ_BMOM01000032.1"/>
</dbReference>
<dbReference type="Pfam" id="PF00534">
    <property type="entry name" value="Glycos_transf_1"/>
    <property type="match status" value="1"/>
</dbReference>
<dbReference type="SUPFAM" id="SSF53756">
    <property type="entry name" value="UDP-Glycosyltransferase/glycogen phosphorylase"/>
    <property type="match status" value="1"/>
</dbReference>
<dbReference type="PANTHER" id="PTHR46401">
    <property type="entry name" value="GLYCOSYLTRANSFERASE WBBK-RELATED"/>
    <property type="match status" value="1"/>
</dbReference>
<dbReference type="Gene3D" id="3.40.50.2000">
    <property type="entry name" value="Glycogen Phosphorylase B"/>
    <property type="match status" value="1"/>
</dbReference>
<feature type="domain" description="Glycosyl transferase family 1" evidence="2">
    <location>
        <begin position="188"/>
        <end position="333"/>
    </location>
</feature>
<dbReference type="CDD" id="cd03801">
    <property type="entry name" value="GT4_PimA-like"/>
    <property type="match status" value="1"/>
</dbReference>
<name>A0ABQ2GYT1_9DEIO</name>
<protein>
    <recommendedName>
        <fullName evidence="2">Glycosyl transferase family 1 domain-containing protein</fullName>
    </recommendedName>
</protein>
<dbReference type="InterPro" id="IPR001296">
    <property type="entry name" value="Glyco_trans_1"/>
</dbReference>
<gene>
    <name evidence="3" type="ORF">GCM10010841_28350</name>
</gene>
<evidence type="ECO:0000259" key="2">
    <source>
        <dbReference type="Pfam" id="PF00534"/>
    </source>
</evidence>
<organism evidence="3 4">
    <name type="scientific">Deinococcus aerophilus</name>
    <dbReference type="NCBI Taxonomy" id="522488"/>
    <lineage>
        <taxon>Bacteria</taxon>
        <taxon>Thermotogati</taxon>
        <taxon>Deinococcota</taxon>
        <taxon>Deinococci</taxon>
        <taxon>Deinococcales</taxon>
        <taxon>Deinococcaceae</taxon>
        <taxon>Deinococcus</taxon>
    </lineage>
</organism>
<sequence length="370" mass="42569">MYDFTFILPEISRRPIGGYKIVYEYCNRLSDLGYNVSIIHLRKRSKSKLHFVKRVIENLLHKYIFGSEVVWFRLAIGIKVQEIESAHILEDQQFESLYYVATAWDTAKITKKIADFFNAYGLYLIQGYETWDAEEKEIIQTYHLGLRNIAIAKWLQESVKNSGAECYFVPNAFDFEDFHVVEPPCSRDGKIVLTMFHDSPLKGFKDVVSACEIVKEKYPETRFIAFGAYQPGEYLPEWMSFHFAPSKERLRNLYNSSSIFLSGSYTEGWALPPSEAMQCGCALVATDIPGHRDFSIHGVNALLSEPGNYQLMAEHISLLLENPSFRIRLATSGNEFIQNYTWSKTISRFLDICDAASIIRMDKTKIEADL</sequence>
<evidence type="ECO:0000256" key="1">
    <source>
        <dbReference type="ARBA" id="ARBA00022679"/>
    </source>
</evidence>
<reference evidence="4" key="1">
    <citation type="journal article" date="2019" name="Int. J. Syst. Evol. Microbiol.">
        <title>The Global Catalogue of Microorganisms (GCM) 10K type strain sequencing project: providing services to taxonomists for standard genome sequencing and annotation.</title>
        <authorList>
            <consortium name="The Broad Institute Genomics Platform"/>
            <consortium name="The Broad Institute Genome Sequencing Center for Infectious Disease"/>
            <person name="Wu L."/>
            <person name="Ma J."/>
        </authorList>
    </citation>
    <scope>NUCLEOTIDE SEQUENCE [LARGE SCALE GENOMIC DNA]</scope>
    <source>
        <strain evidence="4">JCM 15443</strain>
    </source>
</reference>
<accession>A0ABQ2GYT1</accession>
<dbReference type="EMBL" id="BMOM01000032">
    <property type="protein sequence ID" value="GGM18546.1"/>
    <property type="molecule type" value="Genomic_DNA"/>
</dbReference>